<dbReference type="EMBL" id="CP042305">
    <property type="protein sequence ID" value="QDZ16067.1"/>
    <property type="molecule type" value="Genomic_DNA"/>
</dbReference>
<name>A0A5B8M649_9MICO</name>
<feature type="transmembrane region" description="Helical" evidence="2">
    <location>
        <begin position="62"/>
        <end position="82"/>
    </location>
</feature>
<dbReference type="InterPro" id="IPR001031">
    <property type="entry name" value="Thioesterase"/>
</dbReference>
<proteinExistence type="predicted"/>
<keyword evidence="2" id="KW-1133">Transmembrane helix</keyword>
<evidence type="ECO:0000313" key="4">
    <source>
        <dbReference type="EMBL" id="QDZ16067.1"/>
    </source>
</evidence>
<dbReference type="Pfam" id="PF00975">
    <property type="entry name" value="Thioesterase"/>
    <property type="match status" value="1"/>
</dbReference>
<dbReference type="SUPFAM" id="SSF53474">
    <property type="entry name" value="alpha/beta-Hydrolases"/>
    <property type="match status" value="1"/>
</dbReference>
<feature type="domain" description="Thioesterase" evidence="3">
    <location>
        <begin position="344"/>
        <end position="423"/>
    </location>
</feature>
<accession>A0A5B8M649</accession>
<organism evidence="4 5">
    <name type="scientific">Humibacter ginsenosidimutans</name>
    <dbReference type="NCBI Taxonomy" id="2599293"/>
    <lineage>
        <taxon>Bacteria</taxon>
        <taxon>Bacillati</taxon>
        <taxon>Actinomycetota</taxon>
        <taxon>Actinomycetes</taxon>
        <taxon>Micrococcales</taxon>
        <taxon>Microbacteriaceae</taxon>
        <taxon>Humibacter</taxon>
    </lineage>
</organism>
<evidence type="ECO:0000259" key="3">
    <source>
        <dbReference type="Pfam" id="PF00975"/>
    </source>
</evidence>
<dbReference type="Gene3D" id="3.40.50.1820">
    <property type="entry name" value="alpha/beta hydrolase"/>
    <property type="match status" value="1"/>
</dbReference>
<dbReference type="AlphaFoldDB" id="A0A5B8M649"/>
<evidence type="ECO:0000256" key="2">
    <source>
        <dbReference type="SAM" id="Phobius"/>
    </source>
</evidence>
<feature type="transmembrane region" description="Helical" evidence="2">
    <location>
        <begin position="29"/>
        <end position="56"/>
    </location>
</feature>
<gene>
    <name evidence="4" type="ORF">FPZ11_15985</name>
</gene>
<protein>
    <recommendedName>
        <fullName evidence="3">Thioesterase domain-containing protein</fullName>
    </recommendedName>
</protein>
<evidence type="ECO:0000313" key="5">
    <source>
        <dbReference type="Proteomes" id="UP000320216"/>
    </source>
</evidence>
<feature type="region of interest" description="Disordered" evidence="1">
    <location>
        <begin position="439"/>
        <end position="459"/>
    </location>
</feature>
<sequence length="701" mass="76499">MSAPETDVEQTPAAQLPPWMRRPRGPLGWVGLSIAVALASIVLLVIGLVAVGIALVSWVVRGAIWVVMTVVDWVWFAAHLMVRRPYPFVMRPPIGKDARALDVNDAWVATLPRAIGLAARAAGFLFAPLALMASLVGIVLPGLRARPYIALFNVPALEAKLVAIGRNHGFFDDGQAVTVRPYDVFLQQALPQRADFLVWWRDSHASDTFRPSESWNTPRHFSGLTLGPYPDELGLPGLALTAMRRTRIGGLRELFISQREIDDLGDPDLDDRADVAVIRVVAVDNPLPDGAGTAPVHSGGTDARPGRRWIVQFPSTQTWHPRAGRAPNDLTADFVALSMHETTLTRAAVEAMRQAGIRTGEPVLVAGFSLGGMVAAQVADLSEREGFTVTHLITAGSPIARYRVPRGMKVLSLEHVLDSVPRLAGRQNPVIVPHVSRADASLSQEVPPSPESPAQEAGVRQRYEVSEVTFGTGARRAAVWITVKAGPPLPRGYRIAVTHHSPSYAETAGTIEAEPPAAAVGAYVDDVRPFFAGRQVVSDYAAQRVGFDVPRPAVPVYFHSTVDDGVTRDHLRVTLRRVPGVIAVDIYPSRTGFPTTILWSADVLVHSLRPWFQEVGRASVYTGLLTLLARERGIGLHLRLQAKRTPGVTWEATLQRMSDGRWRERVDVSFDTDAAREEWGDLLMPSGWASKVTYYEPTAFV</sequence>
<dbReference type="KEGG" id="huw:FPZ11_15985"/>
<feature type="transmembrane region" description="Helical" evidence="2">
    <location>
        <begin position="121"/>
        <end position="143"/>
    </location>
</feature>
<evidence type="ECO:0000256" key="1">
    <source>
        <dbReference type="SAM" id="MobiDB-lite"/>
    </source>
</evidence>
<keyword evidence="5" id="KW-1185">Reference proteome</keyword>
<dbReference type="OrthoDB" id="5095936at2"/>
<keyword evidence="2" id="KW-0812">Transmembrane</keyword>
<dbReference type="Proteomes" id="UP000320216">
    <property type="component" value="Chromosome"/>
</dbReference>
<reference evidence="4 5" key="1">
    <citation type="submission" date="2019-07" db="EMBL/GenBank/DDBJ databases">
        <title>Full genome sequence of Humibacter sp. WJ7-1.</title>
        <authorList>
            <person name="Im W.-T."/>
        </authorList>
    </citation>
    <scope>NUCLEOTIDE SEQUENCE [LARGE SCALE GENOMIC DNA]</scope>
    <source>
        <strain evidence="4 5">WJ7-1</strain>
    </source>
</reference>
<keyword evidence="2" id="KW-0472">Membrane</keyword>
<dbReference type="InterPro" id="IPR029058">
    <property type="entry name" value="AB_hydrolase_fold"/>
</dbReference>
<dbReference type="RefSeq" id="WP_146322071.1">
    <property type="nucleotide sequence ID" value="NZ_CP042305.1"/>
</dbReference>